<evidence type="ECO:0000313" key="1">
    <source>
        <dbReference type="EMBL" id="GGG84063.1"/>
    </source>
</evidence>
<keyword evidence="2" id="KW-1185">Reference proteome</keyword>
<sequence length="195" mass="21126">MESDLLVSVITSVSASYVGHFERISRDAQSVESMSAVLGLSASRFSFVHTIIQLLTRDEGCEIDGYLAPPLFRWFDNGGQGEADMICAVKGKMCKGDRHVVLLSRGRGFRETILAAHACFGISAVRSLGMAGLLGGGGMADMASGGLTLSRRILETAREEDALPTPADWEFRPLAQHHWDGLRDRSFYSLALSTS</sequence>
<protein>
    <submittedName>
        <fullName evidence="1">Uncharacterized protein</fullName>
    </submittedName>
</protein>
<comment type="caution">
    <text evidence="1">The sequence shown here is derived from an EMBL/GenBank/DDBJ whole genome shotgun (WGS) entry which is preliminary data.</text>
</comment>
<accession>A0A8J3EIA7</accession>
<dbReference type="EMBL" id="BMJV01000009">
    <property type="protein sequence ID" value="GGG84063.1"/>
    <property type="molecule type" value="Genomic_DNA"/>
</dbReference>
<organism evidence="1 2">
    <name type="scientific">Salipiger pallidus</name>
    <dbReference type="NCBI Taxonomy" id="1775170"/>
    <lineage>
        <taxon>Bacteria</taxon>
        <taxon>Pseudomonadati</taxon>
        <taxon>Pseudomonadota</taxon>
        <taxon>Alphaproteobacteria</taxon>
        <taxon>Rhodobacterales</taxon>
        <taxon>Roseobacteraceae</taxon>
        <taxon>Salipiger</taxon>
    </lineage>
</organism>
<name>A0A8J3EIA7_9RHOB</name>
<reference evidence="1" key="1">
    <citation type="journal article" date="2014" name="Int. J. Syst. Evol. Microbiol.">
        <title>Complete genome sequence of Corynebacterium casei LMG S-19264T (=DSM 44701T), isolated from a smear-ripened cheese.</title>
        <authorList>
            <consortium name="US DOE Joint Genome Institute (JGI-PGF)"/>
            <person name="Walter F."/>
            <person name="Albersmeier A."/>
            <person name="Kalinowski J."/>
            <person name="Ruckert C."/>
        </authorList>
    </citation>
    <scope>NUCLEOTIDE SEQUENCE</scope>
    <source>
        <strain evidence="1">CGMCC 1.15762</strain>
    </source>
</reference>
<reference evidence="1" key="2">
    <citation type="submission" date="2020-09" db="EMBL/GenBank/DDBJ databases">
        <authorList>
            <person name="Sun Q."/>
            <person name="Zhou Y."/>
        </authorList>
    </citation>
    <scope>NUCLEOTIDE SEQUENCE</scope>
    <source>
        <strain evidence="1">CGMCC 1.15762</strain>
    </source>
</reference>
<gene>
    <name evidence="1" type="ORF">GCM10011415_37630</name>
</gene>
<evidence type="ECO:0000313" key="2">
    <source>
        <dbReference type="Proteomes" id="UP000617145"/>
    </source>
</evidence>
<proteinExistence type="predicted"/>
<dbReference type="RefSeq" id="WP_188791831.1">
    <property type="nucleotide sequence ID" value="NZ_BMJV01000009.1"/>
</dbReference>
<dbReference type="AlphaFoldDB" id="A0A8J3EIA7"/>
<dbReference type="Proteomes" id="UP000617145">
    <property type="component" value="Unassembled WGS sequence"/>
</dbReference>